<dbReference type="RefSeq" id="WP_162276968.1">
    <property type="nucleotide sequence ID" value="NZ_MBTF01000038.1"/>
</dbReference>
<dbReference type="AlphaFoldDB" id="A0A1S9P7B3"/>
<comment type="caution">
    <text evidence="2">The sequence shown here is derived from an EMBL/GenBank/DDBJ whole genome shotgun (WGS) entry which is preliminary data.</text>
</comment>
<evidence type="ECO:0000313" key="2">
    <source>
        <dbReference type="EMBL" id="OOQ56829.1"/>
    </source>
</evidence>
<dbReference type="STRING" id="1792845.BC343_17770"/>
<dbReference type="InterPro" id="IPR028921">
    <property type="entry name" value="NTF2_fold_dom"/>
</dbReference>
<gene>
    <name evidence="2" type="ORF">BC343_17770</name>
</gene>
<sequence>MKKLLIACLLLFTGCDHTWQNLPLSTEDARTIIKYNLKYYRLPKRKFAPSALTDERSAVKAAEKVLFPIYGREVIRDEHPYTVGFADGYWVIYGYLPANAPGGVFSIVLYGETGEVLSIAHGK</sequence>
<reference evidence="2 3" key="1">
    <citation type="submission" date="2016-07" db="EMBL/GenBank/DDBJ databases">
        <title>Genomic analysis of zinc-resistant bacterium Mucilaginibacter pedocola TBZ30.</title>
        <authorList>
            <person name="Huang J."/>
            <person name="Tang J."/>
        </authorList>
    </citation>
    <scope>NUCLEOTIDE SEQUENCE [LARGE SCALE GENOMIC DNA]</scope>
    <source>
        <strain evidence="2 3">TBZ30</strain>
    </source>
</reference>
<accession>A0A1S9P7B3</accession>
<dbReference type="PROSITE" id="PS51257">
    <property type="entry name" value="PROKAR_LIPOPROTEIN"/>
    <property type="match status" value="1"/>
</dbReference>
<dbReference type="Proteomes" id="UP000189739">
    <property type="component" value="Unassembled WGS sequence"/>
</dbReference>
<dbReference type="EMBL" id="MBTF01000038">
    <property type="protein sequence ID" value="OOQ56829.1"/>
    <property type="molecule type" value="Genomic_DNA"/>
</dbReference>
<proteinExistence type="predicted"/>
<name>A0A1S9P7B3_9SPHI</name>
<organism evidence="2 3">
    <name type="scientific">Mucilaginibacter pedocola</name>
    <dbReference type="NCBI Taxonomy" id="1792845"/>
    <lineage>
        <taxon>Bacteria</taxon>
        <taxon>Pseudomonadati</taxon>
        <taxon>Bacteroidota</taxon>
        <taxon>Sphingobacteriia</taxon>
        <taxon>Sphingobacteriales</taxon>
        <taxon>Sphingobacteriaceae</taxon>
        <taxon>Mucilaginibacter</taxon>
    </lineage>
</organism>
<dbReference type="Pfam" id="PF15631">
    <property type="entry name" value="Imm-NTF2-2"/>
    <property type="match status" value="1"/>
</dbReference>
<protein>
    <recommendedName>
        <fullName evidence="1">NTF2 fold domain-containing protein</fullName>
    </recommendedName>
</protein>
<feature type="domain" description="NTF2 fold" evidence="1">
    <location>
        <begin position="58"/>
        <end position="123"/>
    </location>
</feature>
<keyword evidence="3" id="KW-1185">Reference proteome</keyword>
<evidence type="ECO:0000259" key="1">
    <source>
        <dbReference type="Pfam" id="PF15631"/>
    </source>
</evidence>
<evidence type="ECO:0000313" key="3">
    <source>
        <dbReference type="Proteomes" id="UP000189739"/>
    </source>
</evidence>